<keyword evidence="11" id="KW-1133">Transmembrane helix</keyword>
<evidence type="ECO:0000256" key="15">
    <source>
        <dbReference type="PIRSR" id="PIRSR600760-2"/>
    </source>
</evidence>
<gene>
    <name evidence="16" type="ORF">CGI_10020451</name>
</gene>
<dbReference type="InterPro" id="IPR050725">
    <property type="entry name" value="CysQ/Inositol_MonoPase"/>
</dbReference>
<evidence type="ECO:0000256" key="1">
    <source>
        <dbReference type="ARBA" id="ARBA00001033"/>
    </source>
</evidence>
<keyword evidence="10 15" id="KW-0460">Magnesium</keyword>
<dbReference type="HOGENOM" id="CLU_034742_0_1_1"/>
<dbReference type="GO" id="GO:0046854">
    <property type="term" value="P:phosphatidylinositol phosphate biosynthetic process"/>
    <property type="evidence" value="ECO:0007669"/>
    <property type="project" value="InterPro"/>
</dbReference>
<dbReference type="GO" id="GO:0008254">
    <property type="term" value="F:3'-nucleotidase activity"/>
    <property type="evidence" value="ECO:0007669"/>
    <property type="project" value="TreeGrafter"/>
</dbReference>
<keyword evidence="8 15" id="KW-0479">Metal-binding</keyword>
<dbReference type="GO" id="GO:0052834">
    <property type="term" value="F:inositol monophosphate phosphatase activity"/>
    <property type="evidence" value="ECO:0007669"/>
    <property type="project" value="UniProtKB-EC"/>
</dbReference>
<keyword evidence="7" id="KW-0812">Transmembrane</keyword>
<evidence type="ECO:0000313" key="16">
    <source>
        <dbReference type="EMBL" id="EKC37698.1"/>
    </source>
</evidence>
<sequence>MGPANVRLNPIGAAACFAFGLCMVIYIFGFPDWFQKEQKISLKELLSVSIALVERGGNRVRDIREGNTLAEKSKGKTKEGADEVLTEGDMESHRAIVYGFAKTFPGLQVISEESDIRPVSFKLIDNVNSKNDEVDKLIKNDMSVPFNKVTVWVDPLDATQEYKGYKTLEVIEGRADAYVHTTRIKKWDICAGNAILSAFHGKMTTLEGAFIDYSSRREVVNNNGLLATLFDHYKYLEQHIAKPMEHNKEKR</sequence>
<dbReference type="GO" id="GO:0012505">
    <property type="term" value="C:endomembrane system"/>
    <property type="evidence" value="ECO:0007669"/>
    <property type="project" value="TreeGrafter"/>
</dbReference>
<feature type="binding site" evidence="15">
    <location>
        <position position="188"/>
    </location>
    <ligand>
        <name>Mg(2+)</name>
        <dbReference type="ChEBI" id="CHEBI:18420"/>
        <label>1</label>
        <note>catalytic</note>
    </ligand>
</feature>
<protein>
    <recommendedName>
        <fullName evidence="6">inositol-phosphate phosphatase</fullName>
        <ecNumber evidence="6">3.1.3.25</ecNumber>
    </recommendedName>
    <alternativeName>
        <fullName evidence="14">Inositol-1(or 4)-monophosphatase 3</fullName>
    </alternativeName>
    <alternativeName>
        <fullName evidence="13">Myo-inositol monophosphatase A3</fullName>
    </alternativeName>
</protein>
<dbReference type="InParanoid" id="K1QVP5"/>
<name>K1QVP5_MAGGI</name>
<reference evidence="16" key="1">
    <citation type="journal article" date="2012" name="Nature">
        <title>The oyster genome reveals stress adaptation and complexity of shell formation.</title>
        <authorList>
            <person name="Zhang G."/>
            <person name="Fang X."/>
            <person name="Guo X."/>
            <person name="Li L."/>
            <person name="Luo R."/>
            <person name="Xu F."/>
            <person name="Yang P."/>
            <person name="Zhang L."/>
            <person name="Wang X."/>
            <person name="Qi H."/>
            <person name="Xiong Z."/>
            <person name="Que H."/>
            <person name="Xie Y."/>
            <person name="Holland P.W."/>
            <person name="Paps J."/>
            <person name="Zhu Y."/>
            <person name="Wu F."/>
            <person name="Chen Y."/>
            <person name="Wang J."/>
            <person name="Peng C."/>
            <person name="Meng J."/>
            <person name="Yang L."/>
            <person name="Liu J."/>
            <person name="Wen B."/>
            <person name="Zhang N."/>
            <person name="Huang Z."/>
            <person name="Zhu Q."/>
            <person name="Feng Y."/>
            <person name="Mount A."/>
            <person name="Hedgecock D."/>
            <person name="Xu Z."/>
            <person name="Liu Y."/>
            <person name="Domazet-Loso T."/>
            <person name="Du Y."/>
            <person name="Sun X."/>
            <person name="Zhang S."/>
            <person name="Liu B."/>
            <person name="Cheng P."/>
            <person name="Jiang X."/>
            <person name="Li J."/>
            <person name="Fan D."/>
            <person name="Wang W."/>
            <person name="Fu W."/>
            <person name="Wang T."/>
            <person name="Wang B."/>
            <person name="Zhang J."/>
            <person name="Peng Z."/>
            <person name="Li Y."/>
            <person name="Li N."/>
            <person name="Wang J."/>
            <person name="Chen M."/>
            <person name="He Y."/>
            <person name="Tan F."/>
            <person name="Song X."/>
            <person name="Zheng Q."/>
            <person name="Huang R."/>
            <person name="Yang H."/>
            <person name="Du X."/>
            <person name="Chen L."/>
            <person name="Yang M."/>
            <person name="Gaffney P.M."/>
            <person name="Wang S."/>
            <person name="Luo L."/>
            <person name="She Z."/>
            <person name="Ming Y."/>
            <person name="Huang W."/>
            <person name="Zhang S."/>
            <person name="Huang B."/>
            <person name="Zhang Y."/>
            <person name="Qu T."/>
            <person name="Ni P."/>
            <person name="Miao G."/>
            <person name="Wang J."/>
            <person name="Wang Q."/>
            <person name="Steinberg C.E."/>
            <person name="Wang H."/>
            <person name="Li N."/>
            <person name="Qian L."/>
            <person name="Zhang G."/>
            <person name="Li Y."/>
            <person name="Yang H."/>
            <person name="Liu X."/>
            <person name="Wang J."/>
            <person name="Yin Y."/>
            <person name="Wang J."/>
        </authorList>
    </citation>
    <scope>NUCLEOTIDE SEQUENCE [LARGE SCALE GENOMIC DNA]</scope>
    <source>
        <strain evidence="16">05x7-T-G4-1.051#20</strain>
    </source>
</reference>
<comment type="similarity">
    <text evidence="5">Belongs to the inositol monophosphatase superfamily.</text>
</comment>
<dbReference type="InterPro" id="IPR000760">
    <property type="entry name" value="Inositol_monophosphatase-like"/>
</dbReference>
<evidence type="ECO:0000256" key="6">
    <source>
        <dbReference type="ARBA" id="ARBA00013106"/>
    </source>
</evidence>
<comment type="subcellular location">
    <subcellularLocation>
        <location evidence="3">Membrane</location>
        <topology evidence="3">Single-pass membrane protein</topology>
    </subcellularLocation>
</comment>
<evidence type="ECO:0000256" key="11">
    <source>
        <dbReference type="ARBA" id="ARBA00022989"/>
    </source>
</evidence>
<evidence type="ECO:0000256" key="9">
    <source>
        <dbReference type="ARBA" id="ARBA00022801"/>
    </source>
</evidence>
<dbReference type="FunCoup" id="K1QVP5">
    <property type="interactions" value="1109"/>
</dbReference>
<dbReference type="PROSITE" id="PS00630">
    <property type="entry name" value="IMP_2"/>
    <property type="match status" value="1"/>
</dbReference>
<evidence type="ECO:0000256" key="14">
    <source>
        <dbReference type="ARBA" id="ARBA00042949"/>
    </source>
</evidence>
<dbReference type="PANTHER" id="PTHR43028:SF4">
    <property type="entry name" value="INOSITOL MONOPHOSPHATASE 3"/>
    <property type="match status" value="1"/>
</dbReference>
<keyword evidence="9" id="KW-0378">Hydrolase</keyword>
<dbReference type="Gene3D" id="3.40.190.80">
    <property type="match status" value="1"/>
</dbReference>
<dbReference type="PANTHER" id="PTHR43028">
    <property type="entry name" value="3'(2'),5'-BISPHOSPHATE NUCLEOTIDASE 1"/>
    <property type="match status" value="1"/>
</dbReference>
<evidence type="ECO:0000256" key="4">
    <source>
        <dbReference type="ARBA" id="ARBA00005152"/>
    </source>
</evidence>
<dbReference type="FunFam" id="3.30.540.10:FF:000012">
    <property type="entry name" value="Blast:Putative inositol monophosphatase 3"/>
    <property type="match status" value="1"/>
</dbReference>
<evidence type="ECO:0000256" key="13">
    <source>
        <dbReference type="ARBA" id="ARBA00042119"/>
    </source>
</evidence>
<dbReference type="GO" id="GO:0005737">
    <property type="term" value="C:cytoplasm"/>
    <property type="evidence" value="ECO:0007669"/>
    <property type="project" value="UniProtKB-ARBA"/>
</dbReference>
<comment type="pathway">
    <text evidence="4">Polyol metabolism; myo-inositol biosynthesis; myo-inositol from D-glucose 6-phosphate: step 2/2.</text>
</comment>
<dbReference type="EMBL" id="JH818849">
    <property type="protein sequence ID" value="EKC37698.1"/>
    <property type="molecule type" value="Genomic_DNA"/>
</dbReference>
<evidence type="ECO:0000256" key="3">
    <source>
        <dbReference type="ARBA" id="ARBA00004167"/>
    </source>
</evidence>
<evidence type="ECO:0000256" key="10">
    <source>
        <dbReference type="ARBA" id="ARBA00022842"/>
    </source>
</evidence>
<evidence type="ECO:0000256" key="8">
    <source>
        <dbReference type="ARBA" id="ARBA00022723"/>
    </source>
</evidence>
<dbReference type="GO" id="GO:0046872">
    <property type="term" value="F:metal ion binding"/>
    <property type="evidence" value="ECO:0007669"/>
    <property type="project" value="UniProtKB-KW"/>
</dbReference>
<organism evidence="16">
    <name type="scientific">Magallana gigas</name>
    <name type="common">Pacific oyster</name>
    <name type="synonym">Crassostrea gigas</name>
    <dbReference type="NCBI Taxonomy" id="29159"/>
    <lineage>
        <taxon>Eukaryota</taxon>
        <taxon>Metazoa</taxon>
        <taxon>Spiralia</taxon>
        <taxon>Lophotrochozoa</taxon>
        <taxon>Mollusca</taxon>
        <taxon>Bivalvia</taxon>
        <taxon>Autobranchia</taxon>
        <taxon>Pteriomorphia</taxon>
        <taxon>Ostreida</taxon>
        <taxon>Ostreoidea</taxon>
        <taxon>Ostreidae</taxon>
        <taxon>Magallana</taxon>
    </lineage>
</organism>
<keyword evidence="12" id="KW-0472">Membrane</keyword>
<dbReference type="GO" id="GO:0016020">
    <property type="term" value="C:membrane"/>
    <property type="evidence" value="ECO:0007669"/>
    <property type="project" value="UniProtKB-SubCell"/>
</dbReference>
<comment type="catalytic activity">
    <reaction evidence="1">
        <text>a myo-inositol phosphate + H2O = myo-inositol + phosphate</text>
        <dbReference type="Rhea" id="RHEA:24056"/>
        <dbReference type="ChEBI" id="CHEBI:15377"/>
        <dbReference type="ChEBI" id="CHEBI:17268"/>
        <dbReference type="ChEBI" id="CHEBI:43474"/>
        <dbReference type="ChEBI" id="CHEBI:84139"/>
        <dbReference type="EC" id="3.1.3.25"/>
    </reaction>
</comment>
<evidence type="ECO:0000256" key="7">
    <source>
        <dbReference type="ARBA" id="ARBA00022692"/>
    </source>
</evidence>
<evidence type="ECO:0000256" key="5">
    <source>
        <dbReference type="ARBA" id="ARBA00009759"/>
    </source>
</evidence>
<dbReference type="Pfam" id="PF00459">
    <property type="entry name" value="Inositol_P"/>
    <property type="match status" value="2"/>
</dbReference>
<dbReference type="EC" id="3.1.3.25" evidence="6"/>
<proteinExistence type="inferred from homology"/>
<evidence type="ECO:0000256" key="2">
    <source>
        <dbReference type="ARBA" id="ARBA00001946"/>
    </source>
</evidence>
<dbReference type="SUPFAM" id="SSF56655">
    <property type="entry name" value="Carbohydrate phosphatase"/>
    <property type="match status" value="1"/>
</dbReference>
<comment type="cofactor">
    <cofactor evidence="2 15">
        <name>Mg(2+)</name>
        <dbReference type="ChEBI" id="CHEBI:18420"/>
    </cofactor>
</comment>
<dbReference type="InterPro" id="IPR020550">
    <property type="entry name" value="Inositol_monophosphatase_CS"/>
</dbReference>
<dbReference type="Gene3D" id="3.30.540.10">
    <property type="entry name" value="Fructose-1,6-Bisphosphatase, subunit A, domain 1"/>
    <property type="match status" value="1"/>
</dbReference>
<evidence type="ECO:0000256" key="12">
    <source>
        <dbReference type="ARBA" id="ARBA00023136"/>
    </source>
</evidence>
<accession>K1QVP5</accession>
<dbReference type="AlphaFoldDB" id="K1QVP5"/>